<evidence type="ECO:0000313" key="3">
    <source>
        <dbReference type="EMBL" id="OWM72168.1"/>
    </source>
</evidence>
<dbReference type="GeneID" id="116192560"/>
<dbReference type="SMART" id="SM00220">
    <property type="entry name" value="S_TKc"/>
    <property type="match status" value="1"/>
</dbReference>
<evidence type="ECO:0000313" key="6">
    <source>
        <dbReference type="Proteomes" id="UP000233551"/>
    </source>
</evidence>
<comment type="caution">
    <text evidence="3">The sequence shown here is derived from an EMBL/GenBank/DDBJ whole genome shotgun (WGS) entry which is preliminary data.</text>
</comment>
<proteinExistence type="predicted"/>
<gene>
    <name evidence="3" type="ORF">CDL15_Pgr018051</name>
    <name evidence="4" type="ORF">CRG98_001715</name>
</gene>
<evidence type="ECO:0000259" key="2">
    <source>
        <dbReference type="PROSITE" id="PS50011"/>
    </source>
</evidence>
<feature type="region of interest" description="Disordered" evidence="1">
    <location>
        <begin position="1"/>
        <end position="21"/>
    </location>
</feature>
<feature type="domain" description="Protein kinase" evidence="2">
    <location>
        <begin position="63"/>
        <end position="346"/>
    </location>
</feature>
<dbReference type="PROSITE" id="PS50011">
    <property type="entry name" value="PROTEIN_KINASE_DOM"/>
    <property type="match status" value="1"/>
</dbReference>
<dbReference type="GO" id="GO:0005524">
    <property type="term" value="F:ATP binding"/>
    <property type="evidence" value="ECO:0007669"/>
    <property type="project" value="InterPro"/>
</dbReference>
<dbReference type="EMBL" id="MTKT01004293">
    <property type="protein sequence ID" value="OWM72168.1"/>
    <property type="molecule type" value="Genomic_DNA"/>
</dbReference>
<sequence>MLTRAFTKPVKRSPRHEENQNVDQPETTIFYEYEDCLVGFMDDIPLVAAFNGRGSSWSPPPTMREVLRASVGVMGMSCLGMTEKVVFLGGRICAVKRFREVRLRRAEFGWRIMRTTEISRRCEHLVPVTAYLYSKRIKFVLCDYYPMGSLADLLAGSRQHGHTALDWNQRLRIVQDIARTIAFIHSQSPAYVKRMHLNVHGNIKSSNVMINIDFSACLSEYGFAQLAGRVEIPDMCQPRQGSQQPQYQLPHYVYSKELSQKGDIYNFGLIVLDILGGPEAVLDYKNCIVQKDGIRDGSIEFFEFLVEGKEKKHAVQLLEIGLACINQLDEERPSIEQILLSLGSVVSNL</sequence>
<dbReference type="EMBL" id="PGOL01000068">
    <property type="protein sequence ID" value="PKI77923.1"/>
    <property type="molecule type" value="Genomic_DNA"/>
</dbReference>
<protein>
    <recommendedName>
        <fullName evidence="2">Protein kinase domain-containing protein</fullName>
    </recommendedName>
</protein>
<evidence type="ECO:0000313" key="4">
    <source>
        <dbReference type="EMBL" id="PKI77923.1"/>
    </source>
</evidence>
<dbReference type="Proteomes" id="UP000233551">
    <property type="component" value="Unassembled WGS sequence"/>
</dbReference>
<dbReference type="SUPFAM" id="SSF56112">
    <property type="entry name" value="Protein kinase-like (PK-like)"/>
    <property type="match status" value="1"/>
</dbReference>
<dbReference type="InterPro" id="IPR046959">
    <property type="entry name" value="PRK1-6/SRF4-like"/>
</dbReference>
<organism evidence="3 5">
    <name type="scientific">Punica granatum</name>
    <name type="common">Pomegranate</name>
    <dbReference type="NCBI Taxonomy" id="22663"/>
    <lineage>
        <taxon>Eukaryota</taxon>
        <taxon>Viridiplantae</taxon>
        <taxon>Streptophyta</taxon>
        <taxon>Embryophyta</taxon>
        <taxon>Tracheophyta</taxon>
        <taxon>Spermatophyta</taxon>
        <taxon>Magnoliopsida</taxon>
        <taxon>eudicotyledons</taxon>
        <taxon>Gunneridae</taxon>
        <taxon>Pentapetalae</taxon>
        <taxon>rosids</taxon>
        <taxon>malvids</taxon>
        <taxon>Myrtales</taxon>
        <taxon>Lythraceae</taxon>
        <taxon>Punica</taxon>
    </lineage>
</organism>
<reference evidence="3" key="2">
    <citation type="submission" date="2017-06" db="EMBL/GenBank/DDBJ databases">
        <title>The pomegranate genome and the genomics of punicalagin biosynthesis.</title>
        <authorList>
            <person name="Xu C."/>
        </authorList>
    </citation>
    <scope>NUCLEOTIDE SEQUENCE [LARGE SCALE GENOMIC DNA]</scope>
    <source>
        <tissue evidence="3">Fresh leaf</tissue>
    </source>
</reference>
<dbReference type="InterPro" id="IPR000719">
    <property type="entry name" value="Prot_kinase_dom"/>
</dbReference>
<dbReference type="InterPro" id="IPR011009">
    <property type="entry name" value="Kinase-like_dom_sf"/>
</dbReference>
<accession>A0A218WI32</accession>
<evidence type="ECO:0000313" key="5">
    <source>
        <dbReference type="Proteomes" id="UP000197138"/>
    </source>
</evidence>
<name>A0A218WI32_PUNGR</name>
<keyword evidence="6" id="KW-1185">Reference proteome</keyword>
<reference evidence="4 6" key="3">
    <citation type="submission" date="2017-11" db="EMBL/GenBank/DDBJ databases">
        <title>De-novo sequencing of pomegranate (Punica granatum L.) genome.</title>
        <authorList>
            <person name="Akparov Z."/>
            <person name="Amiraslanov A."/>
            <person name="Hajiyeva S."/>
            <person name="Abbasov M."/>
            <person name="Kaur K."/>
            <person name="Hamwieh A."/>
            <person name="Solovyev V."/>
            <person name="Salamov A."/>
            <person name="Braich B."/>
            <person name="Kosarev P."/>
            <person name="Mahmoud A."/>
            <person name="Hajiyev E."/>
            <person name="Babayeva S."/>
            <person name="Izzatullayeva V."/>
            <person name="Mammadov A."/>
            <person name="Mammadov A."/>
            <person name="Sharifova S."/>
            <person name="Ojaghi J."/>
            <person name="Eynullazada K."/>
            <person name="Bayramov B."/>
            <person name="Abdulazimova A."/>
            <person name="Shahmuradov I."/>
        </authorList>
    </citation>
    <scope>NUCLEOTIDE SEQUENCE [LARGE SCALE GENOMIC DNA]</scope>
    <source>
        <strain evidence="4">AG2017</strain>
        <strain evidence="6">cv. AG2017</strain>
        <tissue evidence="4">Leaf</tissue>
    </source>
</reference>
<dbReference type="PANTHER" id="PTHR48007:SF55">
    <property type="entry name" value="PROTEIN KINASE DOMAIN-CONTAINING PROTEIN"/>
    <property type="match status" value="1"/>
</dbReference>
<evidence type="ECO:0000256" key="1">
    <source>
        <dbReference type="SAM" id="MobiDB-lite"/>
    </source>
</evidence>
<reference evidence="5" key="1">
    <citation type="journal article" date="2017" name="Plant J.">
        <title>The pomegranate (Punica granatum L.) genome and the genomics of punicalagin biosynthesis.</title>
        <authorList>
            <person name="Qin G."/>
            <person name="Xu C."/>
            <person name="Ming R."/>
            <person name="Tang H."/>
            <person name="Guyot R."/>
            <person name="Kramer E.M."/>
            <person name="Hu Y."/>
            <person name="Yi X."/>
            <person name="Qi Y."/>
            <person name="Xu X."/>
            <person name="Gao Z."/>
            <person name="Pan H."/>
            <person name="Jian J."/>
            <person name="Tian Y."/>
            <person name="Yue Z."/>
            <person name="Xu Y."/>
        </authorList>
    </citation>
    <scope>NUCLEOTIDE SEQUENCE [LARGE SCALE GENOMIC DNA]</scope>
    <source>
        <strain evidence="5">cv. Dabenzi</strain>
    </source>
</reference>
<dbReference type="AlphaFoldDB" id="A0A218WI32"/>
<dbReference type="Proteomes" id="UP000197138">
    <property type="component" value="Unassembled WGS sequence"/>
</dbReference>
<dbReference type="OrthoDB" id="1890790at2759"/>
<dbReference type="Pfam" id="PF00069">
    <property type="entry name" value="Pkinase"/>
    <property type="match status" value="1"/>
</dbReference>
<dbReference type="GO" id="GO:0004672">
    <property type="term" value="F:protein kinase activity"/>
    <property type="evidence" value="ECO:0007669"/>
    <property type="project" value="InterPro"/>
</dbReference>
<dbReference type="Gene3D" id="1.10.510.10">
    <property type="entry name" value="Transferase(Phosphotransferase) domain 1"/>
    <property type="match status" value="1"/>
</dbReference>
<dbReference type="PANTHER" id="PTHR48007">
    <property type="entry name" value="LEUCINE-RICH REPEAT RECEPTOR-LIKE PROTEIN KINASE PXC1"/>
    <property type="match status" value="1"/>
</dbReference>